<dbReference type="EMBL" id="JNFH02000064">
    <property type="protein sequence ID" value="KKF39337.1"/>
    <property type="molecule type" value="Genomic_DNA"/>
</dbReference>
<evidence type="ECO:0000313" key="3">
    <source>
        <dbReference type="Proteomes" id="UP000053331"/>
    </source>
</evidence>
<keyword evidence="1" id="KW-0472">Membrane</keyword>
<dbReference type="Pfam" id="PF26047">
    <property type="entry name" value="DUF8015"/>
    <property type="match status" value="1"/>
</dbReference>
<gene>
    <name evidence="2" type="ORF">FK85_29325</name>
</gene>
<reference evidence="2 3" key="1">
    <citation type="journal article" date="2015" name="Genome Announc.">
        <title>Draft genome sequence of a Halorubrum H3 strain isolated from the burlinskoye salt lake (Altai Krai, Russia).</title>
        <authorList>
            <person name="Rozanov A.S."/>
            <person name="Bryanskaya A.V."/>
            <person name="Malup T.K."/>
            <person name="Kotenko A.V."/>
            <person name="Peltek S.E."/>
        </authorList>
    </citation>
    <scope>NUCLEOTIDE SEQUENCE [LARGE SCALE GENOMIC DNA]</scope>
    <source>
        <strain evidence="2 3">H3</strain>
    </source>
</reference>
<keyword evidence="3" id="KW-1185">Reference proteome</keyword>
<accession>A0A0F8CKA4</accession>
<keyword evidence="1" id="KW-0812">Transmembrane</keyword>
<name>A0A0F8CKA4_9EURY</name>
<keyword evidence="1" id="KW-1133">Transmembrane helix</keyword>
<dbReference type="InterPro" id="IPR058328">
    <property type="entry name" value="DUF8015"/>
</dbReference>
<feature type="transmembrane region" description="Helical" evidence="1">
    <location>
        <begin position="43"/>
        <end position="65"/>
    </location>
</feature>
<evidence type="ECO:0000256" key="1">
    <source>
        <dbReference type="SAM" id="Phobius"/>
    </source>
</evidence>
<protein>
    <submittedName>
        <fullName evidence="2">Uncharacterized protein</fullName>
    </submittedName>
</protein>
<sequence length="71" mass="7451">MTRTAENRAVELPERLSRADLILACMPLLFVCGYALGAVAFDAWAAATAVAAIAGCLPMVDGLFWNPPQAG</sequence>
<dbReference type="Proteomes" id="UP000053331">
    <property type="component" value="Unassembled WGS sequence"/>
</dbReference>
<comment type="caution">
    <text evidence="2">The sequence shown here is derived from an EMBL/GenBank/DDBJ whole genome shotgun (WGS) entry which is preliminary data.</text>
</comment>
<dbReference type="OrthoDB" id="328650at2157"/>
<feature type="transmembrane region" description="Helical" evidence="1">
    <location>
        <begin position="21"/>
        <end position="37"/>
    </location>
</feature>
<proteinExistence type="predicted"/>
<dbReference type="AlphaFoldDB" id="A0A0F8CKA4"/>
<organism evidence="2 3">
    <name type="scientific">Halorubrum saccharovorum</name>
    <dbReference type="NCBI Taxonomy" id="2248"/>
    <lineage>
        <taxon>Archaea</taxon>
        <taxon>Methanobacteriati</taxon>
        <taxon>Methanobacteriota</taxon>
        <taxon>Stenosarchaea group</taxon>
        <taxon>Halobacteria</taxon>
        <taxon>Halobacteriales</taxon>
        <taxon>Haloferacaceae</taxon>
        <taxon>Halorubrum</taxon>
    </lineage>
</organism>
<evidence type="ECO:0000313" key="2">
    <source>
        <dbReference type="EMBL" id="KKF39337.1"/>
    </source>
</evidence>